<proteinExistence type="predicted"/>
<reference evidence="1 2" key="1">
    <citation type="submission" date="2019-12" db="EMBL/GenBank/DDBJ databases">
        <authorList>
            <person name="Zhang Y.-J."/>
        </authorList>
    </citation>
    <scope>NUCLEOTIDE SEQUENCE [LARGE SCALE GENOMIC DNA]</scope>
    <source>
        <strain evidence="1 2">CY05</strain>
    </source>
</reference>
<evidence type="ECO:0000313" key="1">
    <source>
        <dbReference type="EMBL" id="MVO14820.1"/>
    </source>
</evidence>
<accession>A0A6L6WBA1</accession>
<name>A0A6L6WBA1_9RHOB</name>
<dbReference type="Proteomes" id="UP000478892">
    <property type="component" value="Unassembled WGS sequence"/>
</dbReference>
<keyword evidence="2" id="KW-1185">Reference proteome</keyword>
<evidence type="ECO:0008006" key="3">
    <source>
        <dbReference type="Google" id="ProtNLM"/>
    </source>
</evidence>
<sequence>MLNIKANFDEAERVLSDLARKQLPYATSLALNETAGHVKEAEERTIEQIFDRPTPYTKRALYFRRARKTNLTATIGVKSVQAQYLKLQVKGGRRTPKRKALVVPTGARLNKYGNLPKGALSRLKRRKGVFATSASGGQRGHLPGGIYQRTGRKGRGPLKMLVSFEPRASYRKKYNFGPIAMRVARKRFEAAFVNGVRKALSTAR</sequence>
<comment type="caution">
    <text evidence="1">The sequence shown here is derived from an EMBL/GenBank/DDBJ whole genome shotgun (WGS) entry which is preliminary data.</text>
</comment>
<dbReference type="RefSeq" id="WP_157021096.1">
    <property type="nucleotide sequence ID" value="NZ_WQLV01000001.1"/>
</dbReference>
<organism evidence="1 2">
    <name type="scientific">Parasedimentitalea huanghaiensis</name>
    <dbReference type="NCBI Taxonomy" id="2682100"/>
    <lineage>
        <taxon>Bacteria</taxon>
        <taxon>Pseudomonadati</taxon>
        <taxon>Pseudomonadota</taxon>
        <taxon>Alphaproteobacteria</taxon>
        <taxon>Rhodobacterales</taxon>
        <taxon>Paracoccaceae</taxon>
        <taxon>Parasedimentitalea</taxon>
    </lineage>
</organism>
<protein>
    <recommendedName>
        <fullName evidence="3">Phage protein, HK97 gp10 family</fullName>
    </recommendedName>
</protein>
<gene>
    <name evidence="1" type="ORF">GO984_03270</name>
</gene>
<dbReference type="AlphaFoldDB" id="A0A6L6WBA1"/>
<evidence type="ECO:0000313" key="2">
    <source>
        <dbReference type="Proteomes" id="UP000478892"/>
    </source>
</evidence>
<dbReference type="EMBL" id="WQLV01000001">
    <property type="protein sequence ID" value="MVO14820.1"/>
    <property type="molecule type" value="Genomic_DNA"/>
</dbReference>